<feature type="region of interest" description="Disordered" evidence="1">
    <location>
        <begin position="219"/>
        <end position="244"/>
    </location>
</feature>
<feature type="compositionally biased region" description="Pro residues" evidence="1">
    <location>
        <begin position="220"/>
        <end position="231"/>
    </location>
</feature>
<feature type="compositionally biased region" description="Basic and acidic residues" evidence="1">
    <location>
        <begin position="121"/>
        <end position="131"/>
    </location>
</feature>
<dbReference type="AlphaFoldDB" id="A0AAN6TB54"/>
<keyword evidence="2" id="KW-0812">Transmembrane</keyword>
<evidence type="ECO:0008006" key="5">
    <source>
        <dbReference type="Google" id="ProtNLM"/>
    </source>
</evidence>
<evidence type="ECO:0000313" key="3">
    <source>
        <dbReference type="EMBL" id="KAK4111124.1"/>
    </source>
</evidence>
<dbReference type="RefSeq" id="XP_064668694.1">
    <property type="nucleotide sequence ID" value="XM_064816903.1"/>
</dbReference>
<accession>A0AAN6TB54</accession>
<feature type="region of interest" description="Disordered" evidence="1">
    <location>
        <begin position="71"/>
        <end position="193"/>
    </location>
</feature>
<proteinExistence type="predicted"/>
<feature type="region of interest" description="Disordered" evidence="1">
    <location>
        <begin position="1"/>
        <end position="36"/>
    </location>
</feature>
<feature type="compositionally biased region" description="Low complexity" evidence="1">
    <location>
        <begin position="96"/>
        <end position="106"/>
    </location>
</feature>
<reference evidence="3" key="1">
    <citation type="journal article" date="2023" name="Mol. Phylogenet. Evol.">
        <title>Genome-scale phylogeny and comparative genomics of the fungal order Sordariales.</title>
        <authorList>
            <person name="Hensen N."/>
            <person name="Bonometti L."/>
            <person name="Westerberg I."/>
            <person name="Brannstrom I.O."/>
            <person name="Guillou S."/>
            <person name="Cros-Aarteil S."/>
            <person name="Calhoun S."/>
            <person name="Haridas S."/>
            <person name="Kuo A."/>
            <person name="Mondo S."/>
            <person name="Pangilinan J."/>
            <person name="Riley R."/>
            <person name="LaButti K."/>
            <person name="Andreopoulos B."/>
            <person name="Lipzen A."/>
            <person name="Chen C."/>
            <person name="Yan M."/>
            <person name="Daum C."/>
            <person name="Ng V."/>
            <person name="Clum A."/>
            <person name="Steindorff A."/>
            <person name="Ohm R.A."/>
            <person name="Martin F."/>
            <person name="Silar P."/>
            <person name="Natvig D.O."/>
            <person name="Lalanne C."/>
            <person name="Gautier V."/>
            <person name="Ament-Velasquez S.L."/>
            <person name="Kruys A."/>
            <person name="Hutchinson M.I."/>
            <person name="Powell A.J."/>
            <person name="Barry K."/>
            <person name="Miller A.N."/>
            <person name="Grigoriev I.V."/>
            <person name="Debuchy R."/>
            <person name="Gladieux P."/>
            <person name="Hiltunen Thoren M."/>
            <person name="Johannesson H."/>
        </authorList>
    </citation>
    <scope>NUCLEOTIDE SEQUENCE</scope>
    <source>
        <strain evidence="3">CBS 508.74</strain>
    </source>
</reference>
<feature type="compositionally biased region" description="Low complexity" evidence="1">
    <location>
        <begin position="158"/>
        <end position="167"/>
    </location>
</feature>
<gene>
    <name evidence="3" type="ORF">N656DRAFT_790616</name>
</gene>
<evidence type="ECO:0000256" key="1">
    <source>
        <dbReference type="SAM" id="MobiDB-lite"/>
    </source>
</evidence>
<dbReference type="Proteomes" id="UP001302812">
    <property type="component" value="Unassembled WGS sequence"/>
</dbReference>
<feature type="region of interest" description="Disordered" evidence="1">
    <location>
        <begin position="322"/>
        <end position="341"/>
    </location>
</feature>
<feature type="transmembrane region" description="Helical" evidence="2">
    <location>
        <begin position="299"/>
        <end position="320"/>
    </location>
</feature>
<dbReference type="GeneID" id="89941028"/>
<comment type="caution">
    <text evidence="3">The sequence shown here is derived from an EMBL/GenBank/DDBJ whole genome shotgun (WGS) entry which is preliminary data.</text>
</comment>
<sequence>MPYADNLYSALEDESDTEPIGDSLSQPGPSELGMGPMTAISSHLEYDGRANAHASQTALALMDDVDEVDPLLLSPTDGYFASTDGASSEVQGGAASSNNVPSVPNVWVEDPSLERSTAAAKAREAEEERRGNMYGSPPQEDIGRSIPPTTESRNGLPSSDTSSSVRQSTRHASQSPGAAYHTAPAPSANRLSSPSSYRAYAMRDIGFHGAQQSHFVPLPIEAPPAYTPSPTSPSNSQDAPRNYSTFSQPTTLGITMGLPDEAQGLLARQPQSMGGPDPDGSDAHADHSWRRRMWTYAHYCRIVVLVLVLLLVSVGFLISLKGPKPPSADEPKTQPRPGHPGMNYPGIDDDFSWNARDICGGAQIARPIDTYQVSFGSDNPLTLVQKVDDDSSHQEWIDVHVEGAVIFRKAGSGTPSSKVIVETVVNDERLTLDSTWNAEYQILIITVPPRVDWGRGDPRPCMSIKVTVWVPENGELDKLEVNAVHLGTRLLDNLSLSVLRVTKLTSIAGHIVAASTGVDARDDKLVDVGAPDSFRFHSRFIEVTTTAAPIKGSWPLYDYLGLRSTAGSIRVCVEPKEVDSDSPKPAILYIKSLSGNVEFREPIHATEIAHTLEGARNGQQADITADALLPPRDYRVDVQTTSGDILGAAAFSSSASFRTTSGTVSLDLLPVLDKSFAKGDAKKVALQTSSLSGTTDVKVLEPLWMDASSGGGKQNGGPLPLRGLHAQHTSTSADIKLLYPGSWEGDIELTSLTGQLKVAGEGVKLIKAGSDWPGINKSLVARKGEKGKGGRILGKTTSGNIDVVVGERVEGKGVMNWARIGAEEGGTGTR</sequence>
<keyword evidence="2" id="KW-1133">Transmembrane helix</keyword>
<organism evidence="3 4">
    <name type="scientific">Canariomyces notabilis</name>
    <dbReference type="NCBI Taxonomy" id="2074819"/>
    <lineage>
        <taxon>Eukaryota</taxon>
        <taxon>Fungi</taxon>
        <taxon>Dikarya</taxon>
        <taxon>Ascomycota</taxon>
        <taxon>Pezizomycotina</taxon>
        <taxon>Sordariomycetes</taxon>
        <taxon>Sordariomycetidae</taxon>
        <taxon>Sordariales</taxon>
        <taxon>Chaetomiaceae</taxon>
        <taxon>Canariomyces</taxon>
    </lineage>
</organism>
<name>A0AAN6TB54_9PEZI</name>
<evidence type="ECO:0000256" key="2">
    <source>
        <dbReference type="SAM" id="Phobius"/>
    </source>
</evidence>
<dbReference type="EMBL" id="MU853347">
    <property type="protein sequence ID" value="KAK4111124.1"/>
    <property type="molecule type" value="Genomic_DNA"/>
</dbReference>
<keyword evidence="2" id="KW-0472">Membrane</keyword>
<keyword evidence="4" id="KW-1185">Reference proteome</keyword>
<protein>
    <recommendedName>
        <fullName evidence="5">Adhesin domain-containing protein</fullName>
    </recommendedName>
</protein>
<evidence type="ECO:0000313" key="4">
    <source>
        <dbReference type="Proteomes" id="UP001302812"/>
    </source>
</evidence>
<reference evidence="3" key="2">
    <citation type="submission" date="2023-05" db="EMBL/GenBank/DDBJ databases">
        <authorList>
            <consortium name="Lawrence Berkeley National Laboratory"/>
            <person name="Steindorff A."/>
            <person name="Hensen N."/>
            <person name="Bonometti L."/>
            <person name="Westerberg I."/>
            <person name="Brannstrom I.O."/>
            <person name="Guillou S."/>
            <person name="Cros-Aarteil S."/>
            <person name="Calhoun S."/>
            <person name="Haridas S."/>
            <person name="Kuo A."/>
            <person name="Mondo S."/>
            <person name="Pangilinan J."/>
            <person name="Riley R."/>
            <person name="Labutti K."/>
            <person name="Andreopoulos B."/>
            <person name="Lipzen A."/>
            <person name="Chen C."/>
            <person name="Yanf M."/>
            <person name="Daum C."/>
            <person name="Ng V."/>
            <person name="Clum A."/>
            <person name="Ohm R."/>
            <person name="Martin F."/>
            <person name="Silar P."/>
            <person name="Natvig D."/>
            <person name="Lalanne C."/>
            <person name="Gautier V."/>
            <person name="Ament-Velasquez S.L."/>
            <person name="Kruys A."/>
            <person name="Hutchinson M.I."/>
            <person name="Powell A.J."/>
            <person name="Barry K."/>
            <person name="Miller A.N."/>
            <person name="Grigoriev I.V."/>
            <person name="Debuchy R."/>
            <person name="Gladieux P."/>
            <person name="Thoren M.H."/>
            <person name="Johannesson H."/>
        </authorList>
    </citation>
    <scope>NUCLEOTIDE SEQUENCE</scope>
    <source>
        <strain evidence="3">CBS 508.74</strain>
    </source>
</reference>
<feature type="compositionally biased region" description="Polar residues" evidence="1">
    <location>
        <begin position="147"/>
        <end position="157"/>
    </location>
</feature>